<dbReference type="NCBIfam" id="TIGR01255">
    <property type="entry name" value="pyr_form_ly_1"/>
    <property type="match status" value="1"/>
</dbReference>
<dbReference type="SUPFAM" id="SSF51998">
    <property type="entry name" value="PFL-like glycyl radical enzymes"/>
    <property type="match status" value="1"/>
</dbReference>
<feature type="domain" description="Glycine radical" evidence="13">
    <location>
        <begin position="633"/>
        <end position="756"/>
    </location>
</feature>
<evidence type="ECO:0000256" key="8">
    <source>
        <dbReference type="ARBA" id="ARBA00049029"/>
    </source>
</evidence>
<keyword evidence="3 12" id="KW-0963">Cytoplasm</keyword>
<evidence type="ECO:0000256" key="2">
    <source>
        <dbReference type="ARBA" id="ARBA00008375"/>
    </source>
</evidence>
<sequence length="756" mass="84477">MDVRSTQPKELKQVSMTKMQFKAGEWQKTINVRDFVSNNLTSYEGDASFLTGATERTKKLWDICKDAVKEERANNGVRSIDTETVSTIASHGAGYIDKSLELIVGLQADELLRRAMKPYGGIAVVEKACTEQGLEVSDRVKDIFRNFAKTHNDGVFDAYTDEIRKFRSLGFLTGLPDNYARGRIIGDYRRVALYGIDRLIEAKKEDYNGLVGTMTDELIRLREEVAEQIKALGEIKKLGEKYGLELNRPAETAQEAIQWVYMGYLAAVKEQDGAAMSLGNVSTFLDIYIDQDLKAGVITEEFAQEMLDQFVMKLRMVRHLRMNAYDEIFAGDPTWVTESIGGKTMDGRSKVTKTSFRFLNTLYTLGASPEPNMTVLWSDELPEGFKKFCAQVSIDTSSIQYENDKLMRDTRKSDDYGIACCVSYQEIGKQIQFFGARCNLAKTLLLALNGGRCEKTGTLLIEGIPAMSSDVLDYEEVMSNYMIAMKEMARVYSDSMNIIHYMHDKYYYEKAQMSLVDTNPAINLAYGIAGLSIVADSMSAIKNAKVTSIRNEEGLTTDFKIEGDFPFYGNDDDAVDCFAVEIPNIFNSMLKDLPTYKNAEATMSILTITSNVVYGLKTGATPDGRAAGVPFAPGANPMHGRDSHGAVASLNSVAKINYEDSLDGISNTFSIVPKSLGATPESRSENLVTMMDAYFIKGAHHLNVNVLNRELLIDAMEHPEEYPQLTIRVSGYAVNFVRLTREQQLEVISRSFFERM</sequence>
<gene>
    <name evidence="15" type="primary">pflB</name>
    <name evidence="15" type="ORF">DWB61_05685</name>
</gene>
<evidence type="ECO:0000313" key="16">
    <source>
        <dbReference type="Proteomes" id="UP000285794"/>
    </source>
</evidence>
<dbReference type="PROSITE" id="PS00850">
    <property type="entry name" value="GLY_RADICAL_1"/>
    <property type="match status" value="1"/>
</dbReference>
<evidence type="ECO:0000256" key="9">
    <source>
        <dbReference type="PIRSR" id="PIRSR000379-1"/>
    </source>
</evidence>
<comment type="subcellular location">
    <subcellularLocation>
        <location evidence="1 12">Cytoplasm</location>
    </subcellularLocation>
</comment>
<evidence type="ECO:0000259" key="14">
    <source>
        <dbReference type="PROSITE" id="PS51554"/>
    </source>
</evidence>
<dbReference type="InterPro" id="IPR005949">
    <property type="entry name" value="Form_AcTrfase"/>
</dbReference>
<dbReference type="UniPathway" id="UPA00920">
    <property type="reaction ID" value="UER00891"/>
</dbReference>
<comment type="similarity">
    <text evidence="2 12">Belongs to the glycyl radical enzyme (GRE) family. PFL subfamily.</text>
</comment>
<dbReference type="InterPro" id="IPR004184">
    <property type="entry name" value="PFL_dom"/>
</dbReference>
<evidence type="ECO:0000256" key="4">
    <source>
        <dbReference type="ARBA" id="ARBA00022679"/>
    </source>
</evidence>
<proteinExistence type="inferred from homology"/>
<dbReference type="InterPro" id="IPR019777">
    <property type="entry name" value="Form_AcTrfase_GR_CS"/>
</dbReference>
<keyword evidence="4 12" id="KW-0808">Transferase</keyword>
<evidence type="ECO:0000256" key="6">
    <source>
        <dbReference type="ARBA" id="ARBA00023277"/>
    </source>
</evidence>
<keyword evidence="6 12" id="KW-0119">Carbohydrate metabolism</keyword>
<dbReference type="GO" id="GO:0006006">
    <property type="term" value="P:glucose metabolic process"/>
    <property type="evidence" value="ECO:0007669"/>
    <property type="project" value="UniProtKB-UniRule"/>
</dbReference>
<evidence type="ECO:0000259" key="13">
    <source>
        <dbReference type="PROSITE" id="PS51149"/>
    </source>
</evidence>
<keyword evidence="7 12" id="KW-0012">Acyltransferase</keyword>
<evidence type="ECO:0000256" key="3">
    <source>
        <dbReference type="ARBA" id="ARBA00022490"/>
    </source>
</evidence>
<keyword evidence="16" id="KW-1185">Reference proteome</keyword>
<evidence type="ECO:0000256" key="10">
    <source>
        <dbReference type="PIRSR" id="PIRSR000379-2"/>
    </source>
</evidence>
<accession>A0A425Y463</accession>
<dbReference type="GO" id="GO:0005829">
    <property type="term" value="C:cytosol"/>
    <property type="evidence" value="ECO:0007669"/>
    <property type="project" value="TreeGrafter"/>
</dbReference>
<comment type="subunit">
    <text evidence="12">Homodimer.</text>
</comment>
<dbReference type="PANTHER" id="PTHR30191:SF0">
    <property type="entry name" value="FORMATE ACETYLTRANSFERASE 1"/>
    <property type="match status" value="1"/>
</dbReference>
<dbReference type="AlphaFoldDB" id="A0A425Y463"/>
<keyword evidence="5 10" id="KW-0556">Organic radical</keyword>
<protein>
    <recommendedName>
        <fullName evidence="12">Formate acetyltransferase</fullName>
        <ecNumber evidence="12">2.3.1.54</ecNumber>
    </recommendedName>
    <alternativeName>
        <fullName evidence="12">Pyruvate formate-lyase</fullName>
    </alternativeName>
</protein>
<dbReference type="PROSITE" id="PS51149">
    <property type="entry name" value="GLY_RADICAL_2"/>
    <property type="match status" value="1"/>
</dbReference>
<dbReference type="Pfam" id="PF01228">
    <property type="entry name" value="Gly_radical"/>
    <property type="match status" value="1"/>
</dbReference>
<evidence type="ECO:0000256" key="12">
    <source>
        <dbReference type="RuleBase" id="RU368075"/>
    </source>
</evidence>
<evidence type="ECO:0000256" key="5">
    <source>
        <dbReference type="ARBA" id="ARBA00022818"/>
    </source>
</evidence>
<feature type="active site" description="Cysteine radical intermediate" evidence="9">
    <location>
        <position position="421"/>
    </location>
</feature>
<dbReference type="Gene3D" id="3.20.70.20">
    <property type="match status" value="1"/>
</dbReference>
<dbReference type="OrthoDB" id="9803969at2"/>
<reference evidence="15 16" key="1">
    <citation type="submission" date="2018-07" db="EMBL/GenBank/DDBJ databases">
        <title>Draft genome sequence of Ancylomarina sp. M1P.</title>
        <authorList>
            <person name="Yadav S."/>
            <person name="Villanueva L."/>
            <person name="Damste J.S.S."/>
        </authorList>
    </citation>
    <scope>NUCLEOTIDE SEQUENCE [LARGE SCALE GENOMIC DNA]</scope>
    <source>
        <strain evidence="15 16">M1P</strain>
    </source>
</reference>
<organism evidence="15 16">
    <name type="scientific">Ancylomarina euxinus</name>
    <dbReference type="NCBI Taxonomy" id="2283627"/>
    <lineage>
        <taxon>Bacteria</taxon>
        <taxon>Pseudomonadati</taxon>
        <taxon>Bacteroidota</taxon>
        <taxon>Bacteroidia</taxon>
        <taxon>Marinilabiliales</taxon>
        <taxon>Marinifilaceae</taxon>
        <taxon>Ancylomarina</taxon>
    </lineage>
</organism>
<dbReference type="EC" id="2.3.1.54" evidence="12"/>
<feature type="domain" description="PFL" evidence="14">
    <location>
        <begin position="12"/>
        <end position="626"/>
    </location>
</feature>
<dbReference type="InterPro" id="IPR050244">
    <property type="entry name" value="Auton_GlycylRad_Cofactor"/>
</dbReference>
<evidence type="ECO:0000313" key="15">
    <source>
        <dbReference type="EMBL" id="RRG22931.1"/>
    </source>
</evidence>
<evidence type="ECO:0000256" key="7">
    <source>
        <dbReference type="ARBA" id="ARBA00023315"/>
    </source>
</evidence>
<dbReference type="PANTHER" id="PTHR30191">
    <property type="entry name" value="FORMATE ACETYLTRANSFERASE"/>
    <property type="match status" value="1"/>
</dbReference>
<evidence type="ECO:0000256" key="11">
    <source>
        <dbReference type="PROSITE-ProRule" id="PRU00493"/>
    </source>
</evidence>
<dbReference type="InterPro" id="IPR001150">
    <property type="entry name" value="Gly_radical"/>
</dbReference>
<dbReference type="Proteomes" id="UP000285794">
    <property type="component" value="Unassembled WGS sequence"/>
</dbReference>
<dbReference type="PIRSF" id="PIRSF000379">
    <property type="entry name" value="For_Ac_trans_1"/>
    <property type="match status" value="1"/>
</dbReference>
<feature type="active site" description="Cysteine radical intermediate" evidence="9">
    <location>
        <position position="420"/>
    </location>
</feature>
<name>A0A425Y463_9BACT</name>
<dbReference type="PROSITE" id="PS51554">
    <property type="entry name" value="PFL"/>
    <property type="match status" value="1"/>
</dbReference>
<dbReference type="Pfam" id="PF02901">
    <property type="entry name" value="PFL-like"/>
    <property type="match status" value="1"/>
</dbReference>
<comment type="caution">
    <text evidence="15">The sequence shown here is derived from an EMBL/GenBank/DDBJ whole genome shotgun (WGS) entry which is preliminary data.</text>
</comment>
<dbReference type="GO" id="GO:0008861">
    <property type="term" value="F:formate C-acetyltransferase activity"/>
    <property type="evidence" value="ECO:0007669"/>
    <property type="project" value="UniProtKB-UniRule"/>
</dbReference>
<dbReference type="EMBL" id="QQWG01000004">
    <property type="protein sequence ID" value="RRG22931.1"/>
    <property type="molecule type" value="Genomic_DNA"/>
</dbReference>
<dbReference type="CDD" id="cd01678">
    <property type="entry name" value="PFL1"/>
    <property type="match status" value="1"/>
</dbReference>
<comment type="catalytic activity">
    <reaction evidence="8 12">
        <text>formate + acetyl-CoA = pyruvate + CoA</text>
        <dbReference type="Rhea" id="RHEA:11844"/>
        <dbReference type="ChEBI" id="CHEBI:15361"/>
        <dbReference type="ChEBI" id="CHEBI:15740"/>
        <dbReference type="ChEBI" id="CHEBI:57287"/>
        <dbReference type="ChEBI" id="CHEBI:57288"/>
        <dbReference type="EC" id="2.3.1.54"/>
    </reaction>
</comment>
<keyword evidence="12" id="KW-0313">Glucose metabolism</keyword>
<evidence type="ECO:0000256" key="1">
    <source>
        <dbReference type="ARBA" id="ARBA00004496"/>
    </source>
</evidence>
<feature type="modified residue" description="Glycine radical" evidence="10 11">
    <location>
        <position position="731"/>
    </location>
</feature>
<comment type="pathway">
    <text evidence="12">Fermentation; pyruvate fermentation; formate from pyruvate: step 1/1.</text>
</comment>